<dbReference type="GO" id="GO:0004519">
    <property type="term" value="F:endonuclease activity"/>
    <property type="evidence" value="ECO:0007669"/>
    <property type="project" value="UniProtKB-KW"/>
</dbReference>
<dbReference type="SMART" id="SM00507">
    <property type="entry name" value="HNHc"/>
    <property type="match status" value="1"/>
</dbReference>
<keyword evidence="4" id="KW-1185">Reference proteome</keyword>
<dbReference type="OrthoDB" id="5176970at2"/>
<dbReference type="GO" id="GO:0008270">
    <property type="term" value="F:zinc ion binding"/>
    <property type="evidence" value="ECO:0007669"/>
    <property type="project" value="InterPro"/>
</dbReference>
<dbReference type="Pfam" id="PF01844">
    <property type="entry name" value="HNH"/>
    <property type="match status" value="1"/>
</dbReference>
<dbReference type="RefSeq" id="WP_139986541.1">
    <property type="nucleotide sequence ID" value="NZ_VENP01000018.1"/>
</dbReference>
<dbReference type="EMBL" id="VENP01000018">
    <property type="protein sequence ID" value="TNU74969.1"/>
    <property type="molecule type" value="Genomic_DNA"/>
</dbReference>
<evidence type="ECO:0000313" key="4">
    <source>
        <dbReference type="Proteomes" id="UP000313849"/>
    </source>
</evidence>
<evidence type="ECO:0000313" key="3">
    <source>
        <dbReference type="EMBL" id="TNU74969.1"/>
    </source>
</evidence>
<keyword evidence="3" id="KW-0255">Endonuclease</keyword>
<keyword evidence="3" id="KW-0540">Nuclease</keyword>
<organism evidence="3 4">
    <name type="scientific">Miniimonas arenae</name>
    <dbReference type="NCBI Taxonomy" id="676201"/>
    <lineage>
        <taxon>Bacteria</taxon>
        <taxon>Bacillati</taxon>
        <taxon>Actinomycetota</taxon>
        <taxon>Actinomycetes</taxon>
        <taxon>Micrococcales</taxon>
        <taxon>Beutenbergiaceae</taxon>
        <taxon>Miniimonas</taxon>
    </lineage>
</organism>
<dbReference type="CDD" id="cd00085">
    <property type="entry name" value="HNHc"/>
    <property type="match status" value="1"/>
</dbReference>
<dbReference type="InterPro" id="IPR003615">
    <property type="entry name" value="HNH_nuc"/>
</dbReference>
<feature type="domain" description="HNH nuclease" evidence="2">
    <location>
        <begin position="52"/>
        <end position="103"/>
    </location>
</feature>
<dbReference type="GO" id="GO:0003676">
    <property type="term" value="F:nucleic acid binding"/>
    <property type="evidence" value="ECO:0007669"/>
    <property type="project" value="InterPro"/>
</dbReference>
<dbReference type="AlphaFoldDB" id="A0A5C5BCI0"/>
<protein>
    <submittedName>
        <fullName evidence="3">HNH endonuclease</fullName>
    </submittedName>
</protein>
<dbReference type="InterPro" id="IPR002711">
    <property type="entry name" value="HNH"/>
</dbReference>
<evidence type="ECO:0000259" key="2">
    <source>
        <dbReference type="SMART" id="SM00507"/>
    </source>
</evidence>
<comment type="caution">
    <text evidence="3">The sequence shown here is derived from an EMBL/GenBank/DDBJ whole genome shotgun (WGS) entry which is preliminary data.</text>
</comment>
<dbReference type="Proteomes" id="UP000313849">
    <property type="component" value="Unassembled WGS sequence"/>
</dbReference>
<proteinExistence type="predicted"/>
<gene>
    <name evidence="3" type="ORF">FH969_06505</name>
</gene>
<sequence>MLHQPEPDTSAGVGSGAAAAGTAGGAAFTVMPAARPGATIDVGRRRRLATPAQLKALWERDHGRRVPGCERRRYLHAHHLIHWADGGPTTLNNLVLVCSQHHRLLHEDTYALHLHHQGRGVTLTDPNGRVVATSGPTTATGWAGAMSAAAARAEQNQDGEQGHLAAALPPVPLPTRPGDLPLDPVNGGPLNLAWATTITATNRDVTRATPGAA</sequence>
<name>A0A5C5BCI0_9MICO</name>
<reference evidence="3 4" key="1">
    <citation type="submission" date="2019-06" db="EMBL/GenBank/DDBJ databases">
        <title>Draft genome sequence of Miniimonas arenae KCTC 19750T isolated from sea sand.</title>
        <authorList>
            <person name="Park S.-J."/>
        </authorList>
    </citation>
    <scope>NUCLEOTIDE SEQUENCE [LARGE SCALE GENOMIC DNA]</scope>
    <source>
        <strain evidence="3 4">KCTC 19750</strain>
    </source>
</reference>
<keyword evidence="3" id="KW-0378">Hydrolase</keyword>
<feature type="region of interest" description="Disordered" evidence="1">
    <location>
        <begin position="153"/>
        <end position="177"/>
    </location>
</feature>
<evidence type="ECO:0000256" key="1">
    <source>
        <dbReference type="SAM" id="MobiDB-lite"/>
    </source>
</evidence>
<dbReference type="Gene3D" id="1.10.30.50">
    <property type="match status" value="1"/>
</dbReference>
<accession>A0A5C5BCI0</accession>